<gene>
    <name evidence="1" type="ORF">SAMN04488026_10995</name>
</gene>
<dbReference type="RefSeq" id="WP_093164109.1">
    <property type="nucleotide sequence ID" value="NZ_FNEK01000099.1"/>
</dbReference>
<accession>A0A1G9LM43</accession>
<organism evidence="1 2">
    <name type="scientific">Aliiruegeria lutimaris</name>
    <dbReference type="NCBI Taxonomy" id="571298"/>
    <lineage>
        <taxon>Bacteria</taxon>
        <taxon>Pseudomonadati</taxon>
        <taxon>Pseudomonadota</taxon>
        <taxon>Alphaproteobacteria</taxon>
        <taxon>Rhodobacterales</taxon>
        <taxon>Roseobacteraceae</taxon>
        <taxon>Aliiruegeria</taxon>
    </lineage>
</organism>
<dbReference type="AlphaFoldDB" id="A0A1G9LM43"/>
<reference evidence="1 2" key="1">
    <citation type="submission" date="2016-10" db="EMBL/GenBank/DDBJ databases">
        <authorList>
            <person name="de Groot N.N."/>
        </authorList>
    </citation>
    <scope>NUCLEOTIDE SEQUENCE [LARGE SCALE GENOMIC DNA]</scope>
    <source>
        <strain evidence="1 2">DSM 25294</strain>
    </source>
</reference>
<name>A0A1G9LM43_9RHOB</name>
<keyword evidence="2" id="KW-1185">Reference proteome</keyword>
<dbReference type="EMBL" id="FNEK01000099">
    <property type="protein sequence ID" value="SDL63032.1"/>
    <property type="molecule type" value="Genomic_DNA"/>
</dbReference>
<evidence type="ECO:0000313" key="2">
    <source>
        <dbReference type="Proteomes" id="UP000199382"/>
    </source>
</evidence>
<dbReference type="Proteomes" id="UP000199382">
    <property type="component" value="Unassembled WGS sequence"/>
</dbReference>
<protein>
    <submittedName>
        <fullName evidence="1">Uncharacterized protein</fullName>
    </submittedName>
</protein>
<evidence type="ECO:0000313" key="1">
    <source>
        <dbReference type="EMBL" id="SDL63032.1"/>
    </source>
</evidence>
<proteinExistence type="predicted"/>
<sequence>MSETIEPWQQPPMFDLLDERSWAEVPYTEEVEKIRAEIFGQMIAYDHPMWVSGSWNDIHNAMRIASPDNMTEEEQEGLLAHAHAV</sequence>